<comment type="function">
    <text evidence="8">Produces ATP from ADP in the presence of a proton gradient across the membrane.</text>
</comment>
<keyword evidence="8" id="KW-0375">Hydrogen ion transport</keyword>
<accession>A0A7W8HAP2</accession>
<feature type="domain" description="ATP synthase epsilon subunit C-terminal" evidence="10">
    <location>
        <begin position="89"/>
        <end position="133"/>
    </location>
</feature>
<dbReference type="SUPFAM" id="SSF46604">
    <property type="entry name" value="Epsilon subunit of F1F0-ATP synthase C-terminal domain"/>
    <property type="match status" value="1"/>
</dbReference>
<dbReference type="PANTHER" id="PTHR13822">
    <property type="entry name" value="ATP SYNTHASE DELTA/EPSILON CHAIN"/>
    <property type="match status" value="1"/>
</dbReference>
<reference evidence="12 13" key="1">
    <citation type="submission" date="2020-08" db="EMBL/GenBank/DDBJ databases">
        <title>Genomic Encyclopedia of Type Strains, Phase IV (KMG-IV): sequencing the most valuable type-strain genomes for metagenomic binning, comparative biology and taxonomic classification.</title>
        <authorList>
            <person name="Goeker M."/>
        </authorList>
    </citation>
    <scope>NUCLEOTIDE SEQUENCE [LARGE SCALE GENOMIC DNA]</scope>
    <source>
        <strain evidence="12 13">DSM 106146</strain>
    </source>
</reference>
<dbReference type="InterPro" id="IPR020547">
    <property type="entry name" value="ATP_synth_F1_esu_C"/>
</dbReference>
<evidence type="ECO:0000256" key="9">
    <source>
        <dbReference type="RuleBase" id="RU003656"/>
    </source>
</evidence>
<name>A0A7W8HAP2_9FIRM</name>
<dbReference type="Proteomes" id="UP000543642">
    <property type="component" value="Unassembled WGS sequence"/>
</dbReference>
<keyword evidence="7 8" id="KW-0066">ATP synthesis</keyword>
<evidence type="ECO:0000256" key="4">
    <source>
        <dbReference type="ARBA" id="ARBA00023065"/>
    </source>
</evidence>
<dbReference type="GO" id="GO:0046933">
    <property type="term" value="F:proton-transporting ATP synthase activity, rotational mechanism"/>
    <property type="evidence" value="ECO:0007669"/>
    <property type="project" value="UniProtKB-UniRule"/>
</dbReference>
<dbReference type="EMBL" id="JACHFW010000008">
    <property type="protein sequence ID" value="MBB5264989.1"/>
    <property type="molecule type" value="Genomic_DNA"/>
</dbReference>
<evidence type="ECO:0000256" key="7">
    <source>
        <dbReference type="ARBA" id="ARBA00023310"/>
    </source>
</evidence>
<evidence type="ECO:0000259" key="10">
    <source>
        <dbReference type="Pfam" id="PF00401"/>
    </source>
</evidence>
<dbReference type="Gene3D" id="2.60.15.10">
    <property type="entry name" value="F0F1 ATP synthase delta/epsilon subunit, N-terminal"/>
    <property type="match status" value="1"/>
</dbReference>
<dbReference type="CDD" id="cd12152">
    <property type="entry name" value="F1-ATPase_delta"/>
    <property type="match status" value="1"/>
</dbReference>
<keyword evidence="13" id="KW-1185">Reference proteome</keyword>
<dbReference type="GO" id="GO:0005524">
    <property type="term" value="F:ATP binding"/>
    <property type="evidence" value="ECO:0007669"/>
    <property type="project" value="UniProtKB-UniRule"/>
</dbReference>
<dbReference type="RefSeq" id="WP_183774242.1">
    <property type="nucleotide sequence ID" value="NZ_CAWVEG010000092.1"/>
</dbReference>
<dbReference type="Pfam" id="PF02823">
    <property type="entry name" value="ATP-synt_DE_N"/>
    <property type="match status" value="1"/>
</dbReference>
<dbReference type="GO" id="GO:0045259">
    <property type="term" value="C:proton-transporting ATP synthase complex"/>
    <property type="evidence" value="ECO:0007669"/>
    <property type="project" value="UniProtKB-KW"/>
</dbReference>
<dbReference type="InterPro" id="IPR020546">
    <property type="entry name" value="ATP_synth_F1_dsu/esu_N"/>
</dbReference>
<dbReference type="Pfam" id="PF00401">
    <property type="entry name" value="ATP-synt_DE"/>
    <property type="match status" value="1"/>
</dbReference>
<evidence type="ECO:0000259" key="11">
    <source>
        <dbReference type="Pfam" id="PF02823"/>
    </source>
</evidence>
<evidence type="ECO:0000256" key="8">
    <source>
        <dbReference type="HAMAP-Rule" id="MF_00530"/>
    </source>
</evidence>
<keyword evidence="5 8" id="KW-0472">Membrane</keyword>
<comment type="similarity">
    <text evidence="2 8 9">Belongs to the ATPase epsilon chain family.</text>
</comment>
<keyword evidence="8" id="KW-1003">Cell membrane</keyword>
<keyword evidence="4 8" id="KW-0406">Ion transport</keyword>
<gene>
    <name evidence="8" type="primary">atpC</name>
    <name evidence="12" type="ORF">HNP82_002128</name>
</gene>
<dbReference type="Gene3D" id="1.20.5.440">
    <property type="entry name" value="ATP synthase delta/epsilon subunit, C-terminal domain"/>
    <property type="match status" value="1"/>
</dbReference>
<proteinExistence type="inferred from homology"/>
<dbReference type="InterPro" id="IPR036794">
    <property type="entry name" value="ATP_F1_dsu/esu_C_sf"/>
</dbReference>
<comment type="caution">
    <text evidence="12">The sequence shown here is derived from an EMBL/GenBank/DDBJ whole genome shotgun (WGS) entry which is preliminary data.</text>
</comment>
<dbReference type="AlphaFoldDB" id="A0A7W8HAP2"/>
<evidence type="ECO:0000313" key="13">
    <source>
        <dbReference type="Proteomes" id="UP000543642"/>
    </source>
</evidence>
<evidence type="ECO:0000256" key="3">
    <source>
        <dbReference type="ARBA" id="ARBA00022448"/>
    </source>
</evidence>
<organism evidence="12 13">
    <name type="scientific">Catenibacillus scindens</name>
    <dbReference type="NCBI Taxonomy" id="673271"/>
    <lineage>
        <taxon>Bacteria</taxon>
        <taxon>Bacillati</taxon>
        <taxon>Bacillota</taxon>
        <taxon>Clostridia</taxon>
        <taxon>Lachnospirales</taxon>
        <taxon>Lachnospiraceae</taxon>
        <taxon>Catenibacillus</taxon>
    </lineage>
</organism>
<dbReference type="HAMAP" id="MF_00530">
    <property type="entry name" value="ATP_synth_epsil_bac"/>
    <property type="match status" value="1"/>
</dbReference>
<keyword evidence="6 8" id="KW-0139">CF(1)</keyword>
<dbReference type="SUPFAM" id="SSF51344">
    <property type="entry name" value="Epsilon subunit of F1F0-ATP synthase N-terminal domain"/>
    <property type="match status" value="1"/>
</dbReference>
<sequence>MSTNTFSLEILASDKQFFSGRATNIILPVPDGTVGILAHHENMIIAVVPGTVSFDTKEGEHRECVVSAGFAEVINNRVRVMTLTAERPEDIDIVRAREAEERAKEQLRQKMSLQEYHLSKASLARAMSRLSAASKLRDRN</sequence>
<dbReference type="NCBIfam" id="TIGR01216">
    <property type="entry name" value="ATP_synt_epsi"/>
    <property type="match status" value="1"/>
</dbReference>
<dbReference type="InterPro" id="IPR036771">
    <property type="entry name" value="ATPsynth_dsu/esu_N"/>
</dbReference>
<protein>
    <recommendedName>
        <fullName evidence="8">ATP synthase epsilon chain</fullName>
    </recommendedName>
    <alternativeName>
        <fullName evidence="8">ATP synthase F1 sector epsilon subunit</fullName>
    </alternativeName>
    <alternativeName>
        <fullName evidence="8">F-ATPase epsilon subunit</fullName>
    </alternativeName>
</protein>
<comment type="subunit">
    <text evidence="8 9">F-type ATPases have 2 components, CF(1) - the catalytic core - and CF(0) - the membrane proton channel. CF(1) has five subunits: alpha(3), beta(3), gamma(1), delta(1), epsilon(1). CF(0) has three main subunits: a, b and c.</text>
</comment>
<evidence type="ECO:0000256" key="2">
    <source>
        <dbReference type="ARBA" id="ARBA00005712"/>
    </source>
</evidence>
<evidence type="ECO:0000313" key="12">
    <source>
        <dbReference type="EMBL" id="MBB5264989.1"/>
    </source>
</evidence>
<keyword evidence="3 8" id="KW-0813">Transport</keyword>
<dbReference type="PANTHER" id="PTHR13822:SF10">
    <property type="entry name" value="ATP SYNTHASE EPSILON CHAIN, CHLOROPLASTIC"/>
    <property type="match status" value="1"/>
</dbReference>
<evidence type="ECO:0000256" key="6">
    <source>
        <dbReference type="ARBA" id="ARBA00023196"/>
    </source>
</evidence>
<feature type="domain" description="ATP synthase F1 complex delta/epsilon subunit N-terminal" evidence="11">
    <location>
        <begin position="6"/>
        <end position="85"/>
    </location>
</feature>
<comment type="subcellular location">
    <subcellularLocation>
        <location evidence="1 8">Cell membrane</location>
        <topology evidence="1 8">Peripheral membrane protein</topology>
    </subcellularLocation>
</comment>
<evidence type="ECO:0000256" key="5">
    <source>
        <dbReference type="ARBA" id="ARBA00023136"/>
    </source>
</evidence>
<dbReference type="GO" id="GO:0005886">
    <property type="term" value="C:plasma membrane"/>
    <property type="evidence" value="ECO:0007669"/>
    <property type="project" value="UniProtKB-SubCell"/>
</dbReference>
<evidence type="ECO:0000256" key="1">
    <source>
        <dbReference type="ARBA" id="ARBA00004202"/>
    </source>
</evidence>
<dbReference type="InterPro" id="IPR001469">
    <property type="entry name" value="ATP_synth_F1_dsu/esu"/>
</dbReference>